<protein>
    <submittedName>
        <fullName evidence="2">Uncharacterized protein</fullName>
    </submittedName>
</protein>
<sequence length="28" mass="3621">MQVRRHYRPPNNQNYEIHKSKKQQLWQL</sequence>
<proteinExistence type="predicted"/>
<evidence type="ECO:0000313" key="2">
    <source>
        <dbReference type="EMBL" id="JAD41966.1"/>
    </source>
</evidence>
<dbReference type="EMBL" id="GBRH01255929">
    <property type="protein sequence ID" value="JAD41966.1"/>
    <property type="molecule type" value="Transcribed_RNA"/>
</dbReference>
<organism evidence="2">
    <name type="scientific">Arundo donax</name>
    <name type="common">Giant reed</name>
    <name type="synonym">Donax arundinaceus</name>
    <dbReference type="NCBI Taxonomy" id="35708"/>
    <lineage>
        <taxon>Eukaryota</taxon>
        <taxon>Viridiplantae</taxon>
        <taxon>Streptophyta</taxon>
        <taxon>Embryophyta</taxon>
        <taxon>Tracheophyta</taxon>
        <taxon>Spermatophyta</taxon>
        <taxon>Magnoliopsida</taxon>
        <taxon>Liliopsida</taxon>
        <taxon>Poales</taxon>
        <taxon>Poaceae</taxon>
        <taxon>PACMAD clade</taxon>
        <taxon>Arundinoideae</taxon>
        <taxon>Arundineae</taxon>
        <taxon>Arundo</taxon>
    </lineage>
</organism>
<accession>A0A0A8ZT43</accession>
<reference evidence="2" key="2">
    <citation type="journal article" date="2015" name="Data Brief">
        <title>Shoot transcriptome of the giant reed, Arundo donax.</title>
        <authorList>
            <person name="Barrero R.A."/>
            <person name="Guerrero F.D."/>
            <person name="Moolhuijzen P."/>
            <person name="Goolsby J.A."/>
            <person name="Tidwell J."/>
            <person name="Bellgard S.E."/>
            <person name="Bellgard M.I."/>
        </authorList>
    </citation>
    <scope>NUCLEOTIDE SEQUENCE</scope>
    <source>
        <tissue evidence="2">Shoot tissue taken approximately 20 cm above the soil surface</tissue>
    </source>
</reference>
<evidence type="ECO:0000256" key="1">
    <source>
        <dbReference type="SAM" id="MobiDB-lite"/>
    </source>
</evidence>
<dbReference type="AlphaFoldDB" id="A0A0A8ZT43"/>
<name>A0A0A8ZT43_ARUDO</name>
<reference evidence="2" key="1">
    <citation type="submission" date="2014-09" db="EMBL/GenBank/DDBJ databases">
        <authorList>
            <person name="Magalhaes I.L.F."/>
            <person name="Oliveira U."/>
            <person name="Santos F.R."/>
            <person name="Vidigal T.H.D.A."/>
            <person name="Brescovit A.D."/>
            <person name="Santos A.J."/>
        </authorList>
    </citation>
    <scope>NUCLEOTIDE SEQUENCE</scope>
    <source>
        <tissue evidence="2">Shoot tissue taken approximately 20 cm above the soil surface</tissue>
    </source>
</reference>
<feature type="region of interest" description="Disordered" evidence="1">
    <location>
        <begin position="1"/>
        <end position="28"/>
    </location>
</feature>